<organism evidence="1 2">
    <name type="scientific">Dreissena polymorpha</name>
    <name type="common">Zebra mussel</name>
    <name type="synonym">Mytilus polymorpha</name>
    <dbReference type="NCBI Taxonomy" id="45954"/>
    <lineage>
        <taxon>Eukaryota</taxon>
        <taxon>Metazoa</taxon>
        <taxon>Spiralia</taxon>
        <taxon>Lophotrochozoa</taxon>
        <taxon>Mollusca</taxon>
        <taxon>Bivalvia</taxon>
        <taxon>Autobranchia</taxon>
        <taxon>Heteroconchia</taxon>
        <taxon>Euheterodonta</taxon>
        <taxon>Imparidentia</taxon>
        <taxon>Neoheterodontei</taxon>
        <taxon>Myida</taxon>
        <taxon>Dreissenoidea</taxon>
        <taxon>Dreissenidae</taxon>
        <taxon>Dreissena</taxon>
    </lineage>
</organism>
<evidence type="ECO:0000313" key="2">
    <source>
        <dbReference type="Proteomes" id="UP000828390"/>
    </source>
</evidence>
<proteinExistence type="predicted"/>
<dbReference type="AlphaFoldDB" id="A0A9D4FJA4"/>
<name>A0A9D4FJA4_DREPO</name>
<accession>A0A9D4FJA4</accession>
<dbReference type="Proteomes" id="UP000828390">
    <property type="component" value="Unassembled WGS sequence"/>
</dbReference>
<dbReference type="EMBL" id="JAIWYP010000007">
    <property type="protein sequence ID" value="KAH3797535.1"/>
    <property type="molecule type" value="Genomic_DNA"/>
</dbReference>
<evidence type="ECO:0000313" key="1">
    <source>
        <dbReference type="EMBL" id="KAH3797535.1"/>
    </source>
</evidence>
<sequence>MWMHSEAVRLELSSEAMCGGIIFDEMAIHEDLQECKNGDVIQLVGFEDVGHEAKVCNVIKDGKTEKK</sequence>
<reference evidence="1" key="2">
    <citation type="submission" date="2020-11" db="EMBL/GenBank/DDBJ databases">
        <authorList>
            <person name="McCartney M.A."/>
            <person name="Auch B."/>
            <person name="Kono T."/>
            <person name="Mallez S."/>
            <person name="Becker A."/>
            <person name="Gohl D.M."/>
            <person name="Silverstein K.A.T."/>
            <person name="Koren S."/>
            <person name="Bechman K.B."/>
            <person name="Herman A."/>
            <person name="Abrahante J.E."/>
            <person name="Garbe J."/>
        </authorList>
    </citation>
    <scope>NUCLEOTIDE SEQUENCE</scope>
    <source>
        <strain evidence="1">Duluth1</strain>
        <tissue evidence="1">Whole animal</tissue>
    </source>
</reference>
<comment type="caution">
    <text evidence="1">The sequence shown here is derived from an EMBL/GenBank/DDBJ whole genome shotgun (WGS) entry which is preliminary data.</text>
</comment>
<reference evidence="1" key="1">
    <citation type="journal article" date="2019" name="bioRxiv">
        <title>The Genome of the Zebra Mussel, Dreissena polymorpha: A Resource for Invasive Species Research.</title>
        <authorList>
            <person name="McCartney M.A."/>
            <person name="Auch B."/>
            <person name="Kono T."/>
            <person name="Mallez S."/>
            <person name="Zhang Y."/>
            <person name="Obille A."/>
            <person name="Becker A."/>
            <person name="Abrahante J.E."/>
            <person name="Garbe J."/>
            <person name="Badalamenti J.P."/>
            <person name="Herman A."/>
            <person name="Mangelson H."/>
            <person name="Liachko I."/>
            <person name="Sullivan S."/>
            <person name="Sone E.D."/>
            <person name="Koren S."/>
            <person name="Silverstein K.A.T."/>
            <person name="Beckman K.B."/>
            <person name="Gohl D.M."/>
        </authorList>
    </citation>
    <scope>NUCLEOTIDE SEQUENCE</scope>
    <source>
        <strain evidence="1">Duluth1</strain>
        <tissue evidence="1">Whole animal</tissue>
    </source>
</reference>
<gene>
    <name evidence="1" type="ORF">DPMN_151116</name>
</gene>
<keyword evidence="2" id="KW-1185">Reference proteome</keyword>
<protein>
    <submittedName>
        <fullName evidence="1">Uncharacterized protein</fullName>
    </submittedName>
</protein>